<keyword evidence="1" id="KW-1133">Transmembrane helix</keyword>
<reference evidence="2 3" key="1">
    <citation type="submission" date="2020-07" db="EMBL/GenBank/DDBJ databases">
        <title>Sequencing the genomes of 1000 actinobacteria strains.</title>
        <authorList>
            <person name="Klenk H.-P."/>
        </authorList>
    </citation>
    <scope>NUCLEOTIDE SEQUENCE [LARGE SCALE GENOMIC DNA]</scope>
    <source>
        <strain evidence="2 3">DSM 26341</strain>
    </source>
</reference>
<proteinExistence type="predicted"/>
<dbReference type="InterPro" id="IPR008537">
    <property type="entry name" value="DUF819"/>
</dbReference>
<feature type="transmembrane region" description="Helical" evidence="1">
    <location>
        <begin position="327"/>
        <end position="348"/>
    </location>
</feature>
<feature type="transmembrane region" description="Helical" evidence="1">
    <location>
        <begin position="34"/>
        <end position="53"/>
    </location>
</feature>
<keyword evidence="1" id="KW-0472">Membrane</keyword>
<dbReference type="Proteomes" id="UP000539111">
    <property type="component" value="Unassembled WGS sequence"/>
</dbReference>
<feature type="transmembrane region" description="Helical" evidence="1">
    <location>
        <begin position="155"/>
        <end position="180"/>
    </location>
</feature>
<dbReference type="PANTHER" id="PTHR34289">
    <property type="entry name" value="PROTEIN, PUTATIVE (DUF819)-RELATED"/>
    <property type="match status" value="1"/>
</dbReference>
<feature type="transmembrane region" description="Helical" evidence="1">
    <location>
        <begin position="277"/>
        <end position="295"/>
    </location>
</feature>
<dbReference type="AlphaFoldDB" id="A0A7Z0AC73"/>
<feature type="transmembrane region" description="Helical" evidence="1">
    <location>
        <begin position="212"/>
        <end position="233"/>
    </location>
</feature>
<feature type="transmembrane region" description="Helical" evidence="1">
    <location>
        <begin position="6"/>
        <end position="22"/>
    </location>
</feature>
<comment type="caution">
    <text evidence="2">The sequence shown here is derived from an EMBL/GenBank/DDBJ whole genome shotgun (WGS) entry which is preliminary data.</text>
</comment>
<accession>A0A7Z0AC73</accession>
<dbReference type="EMBL" id="JACBZP010000001">
    <property type="protein sequence ID" value="NYI67235.1"/>
    <property type="molecule type" value="Genomic_DNA"/>
</dbReference>
<gene>
    <name evidence="2" type="ORF">BJY26_001541</name>
</gene>
<protein>
    <submittedName>
        <fullName evidence="2">Putative membrane protein</fullName>
    </submittedName>
</protein>
<keyword evidence="1" id="KW-0812">Transmembrane</keyword>
<feature type="transmembrane region" description="Helical" evidence="1">
    <location>
        <begin position="65"/>
        <end position="82"/>
    </location>
</feature>
<name>A0A7Z0AC73_9MICO</name>
<feature type="transmembrane region" description="Helical" evidence="1">
    <location>
        <begin position="94"/>
        <end position="116"/>
    </location>
</feature>
<dbReference type="PANTHER" id="PTHR34289:SF8">
    <property type="entry name" value="DUF819 DOMAIN-CONTAINING PROTEIN"/>
    <property type="match status" value="1"/>
</dbReference>
<evidence type="ECO:0000313" key="2">
    <source>
        <dbReference type="EMBL" id="NYI67235.1"/>
    </source>
</evidence>
<organism evidence="2 3">
    <name type="scientific">Spelaeicoccus albus</name>
    <dbReference type="NCBI Taxonomy" id="1280376"/>
    <lineage>
        <taxon>Bacteria</taxon>
        <taxon>Bacillati</taxon>
        <taxon>Actinomycetota</taxon>
        <taxon>Actinomycetes</taxon>
        <taxon>Micrococcales</taxon>
        <taxon>Brevibacteriaceae</taxon>
        <taxon>Spelaeicoccus</taxon>
    </lineage>
</organism>
<keyword evidence="3" id="KW-1185">Reference proteome</keyword>
<dbReference type="RefSeq" id="WP_179427063.1">
    <property type="nucleotide sequence ID" value="NZ_JACBZP010000001.1"/>
</dbReference>
<evidence type="ECO:0000313" key="3">
    <source>
        <dbReference type="Proteomes" id="UP000539111"/>
    </source>
</evidence>
<sequence>MITSGYAFVGVLLGLAALIVWFEKRKAWKLFKYVPGFVLLYIGAALLNTFGAFGDSKEIENVGGSIRDLLLPAMILLFLFKCDLRKIVKLGPKLLITFFMTTVSMIVAFTAVFFVFQGLVGDEAWKGVGALSASWTGGSANMVAVQGILHAPQDIFGYVLIVDTLMYSIWLLIMFGSVAWSDKFNRWTKADVTYLNAHTGSEAGEADKPMDLASLLSLIGFSIMISAAATWIGTMLPDIGIVINSTTWTILIVSVLGLVLATTPIGKTAGSADVAQIMLYMIIGIIASGSDFTSIADAPAYLLIGALVLVVHAGLMTIYAKLTKTELFSLAVASTAHVGGVASAPVVAGAFNRQLVPVGVLFALIGAFMGTIVGLLIAQILAVI</sequence>
<dbReference type="Pfam" id="PF05684">
    <property type="entry name" value="DUF819"/>
    <property type="match status" value="1"/>
</dbReference>
<feature type="transmembrane region" description="Helical" evidence="1">
    <location>
        <begin position="360"/>
        <end position="383"/>
    </location>
</feature>
<feature type="transmembrane region" description="Helical" evidence="1">
    <location>
        <begin position="301"/>
        <end position="320"/>
    </location>
</feature>
<feature type="transmembrane region" description="Helical" evidence="1">
    <location>
        <begin position="239"/>
        <end position="265"/>
    </location>
</feature>
<evidence type="ECO:0000256" key="1">
    <source>
        <dbReference type="SAM" id="Phobius"/>
    </source>
</evidence>